<dbReference type="CDD" id="cd00267">
    <property type="entry name" value="ABC_ATPase"/>
    <property type="match status" value="1"/>
</dbReference>
<evidence type="ECO:0000313" key="3">
    <source>
        <dbReference type="EMBL" id="SPT70513.1"/>
    </source>
</evidence>
<evidence type="ECO:0000256" key="2">
    <source>
        <dbReference type="SAM" id="MobiDB-lite"/>
    </source>
</evidence>
<feature type="compositionally biased region" description="Polar residues" evidence="2">
    <location>
        <begin position="1316"/>
        <end position="1331"/>
    </location>
</feature>
<feature type="coiled-coil region" evidence="1">
    <location>
        <begin position="307"/>
        <end position="341"/>
    </location>
</feature>
<dbReference type="InterPro" id="IPR027417">
    <property type="entry name" value="P-loop_NTPase"/>
</dbReference>
<dbReference type="Pfam" id="PF13558">
    <property type="entry name" value="SbcC_Walker_B"/>
    <property type="match status" value="1"/>
</dbReference>
<feature type="coiled-coil region" evidence="1">
    <location>
        <begin position="704"/>
        <end position="735"/>
    </location>
</feature>
<dbReference type="Proteomes" id="UP000250086">
    <property type="component" value="Unassembled WGS sequence"/>
</dbReference>
<dbReference type="SUPFAM" id="SSF52540">
    <property type="entry name" value="P-loop containing nucleoside triphosphate hydrolases"/>
    <property type="match status" value="1"/>
</dbReference>
<accession>A0A2X0V9R7</accession>
<evidence type="ECO:0000256" key="1">
    <source>
        <dbReference type="SAM" id="Coils"/>
    </source>
</evidence>
<organism evidence="3 4">
    <name type="scientific">Anaerobiospirillum thomasii</name>
    <dbReference type="NCBI Taxonomy" id="179995"/>
    <lineage>
        <taxon>Bacteria</taxon>
        <taxon>Pseudomonadati</taxon>
        <taxon>Pseudomonadota</taxon>
        <taxon>Gammaproteobacteria</taxon>
        <taxon>Aeromonadales</taxon>
        <taxon>Succinivibrionaceae</taxon>
        <taxon>Anaerobiospirillum</taxon>
    </lineage>
</organism>
<dbReference type="RefSeq" id="WP_113744573.1">
    <property type="nucleotide sequence ID" value="NZ_UAPV01000001.1"/>
</dbReference>
<gene>
    <name evidence="3" type="ORF">NCTC13093_01929</name>
</gene>
<evidence type="ECO:0000313" key="4">
    <source>
        <dbReference type="Proteomes" id="UP000250086"/>
    </source>
</evidence>
<feature type="region of interest" description="Disordered" evidence="2">
    <location>
        <begin position="1316"/>
        <end position="1341"/>
    </location>
</feature>
<keyword evidence="1" id="KW-0175">Coiled coil</keyword>
<sequence>MTDKNIEHSKDGFRLYHVQVLNWGTWHKDVSTFKVHGHDALLTGDNGSGKSTLVDAITTLLIPRNKLEFNMASGDKKDSRNLKSYVLGYYKSTADDDYGKKNIGLRDNQSFVTIILCAFYNKPLDEYVTLAQIMYADLNKNNAVTVSHYIVCQRLLDIKNDLSALGTSSRQIGATLKKRNIDYYSDFKTYRHKFMQYLGLQEEQALSLFCQAISLKKVENISSFVRNYMLSYKDPGIDRLIQHYNDLLTVHKRLETARDQEAMLTPLVDDVETYEKYKYDQVLYELCSYNLDPLYASFKQEPLDNVLKDTEHKKQLAQSRIDKLNKKMDKLSQDYSDTQFAIAQNGGSLLSSLEEREKRLHGDISRTQKNLDRYKDSIALVAIKDESIKAAASEKAFIEQKEHLNNLKTQCEIERTTIFNDLHQIISKQEQTQKSLGSLQSEISSLESRSSNISLNQIKMRQSIVQALSLDEEDLPFVGELIEIKAQERAVWEGAIERVLHGFALSLLVRDDLYQTISDYVEKNNLKVKLVYYKVNSKEYEHEIKATEQIYKNSLVNKVKIKPDMGCFTNYVRSEIIKRFNFVCVEDMVKFRLEKKAITPQGQIKFSETRHEKDDRSRIDDRSRFVLGWSNKDKIAYLKKSLLSLKSELADCELLRAQKDNEYKGAHNSISCISRILEIEKFCDIDVKSLKRELDDIIAKIEYQKHHNATLQSLKERLNEIVQEQRQTQSSIQNETISLGGINKNLEQFAELIRINNEDLERPLYLDNDCGIGRDDLKALFDSLIEKNKALHEQKLGSRIFVESVFTGTYNAINRHLSEKERQISESKEELSSQITRVMSQFKAQYPEDTMDLDASIEAAPYFKNYLIKIRNEDLPRHVDNFKRVLHEHTINHITAFSVDLDNHKEEIKKKVALINTSLKSIDYSDNTFIELIAVDSKDQDIKTFREDMRQCTLMAGDDEDDLNKAEARFNTIKAFIDVLINREKHAEADKRYTQKVTDVRNWFNFVVRENSRLDNSEVNLYADTDGKSGGEKVKLAYSILASSLAYQYGTGAQDNRSFRLAVIDEAFAHGSDDGSSEYALRLFNKLNIQLMVVTPNSKISLIENYVQSVGHVIKRANVSTLQNMTIEVFRRLKEQSLIRKKHKEAKFEAMKDELRIKELIPEKASDMDRELDTDLDNKTDLAAPVVLDTDKDTAYNLAVDEDTDTSADLDEDFDLDEDANDGTDVTVDKERKLQALELVSSDKKLEDLLQGFNSKFDADLKRKKKAQALKLRDSKQQESLDSDKKDIDNSSLYDNTVNSERNYIEGDDDLFKSLQQISQYEQSQKSNSADAKSGAIQDEAESKSFIDDISNAIKKIKGEKA</sequence>
<name>A0A2X0V9R7_9GAMM</name>
<feature type="compositionally biased region" description="Basic and acidic residues" evidence="2">
    <location>
        <begin position="1271"/>
        <end position="1289"/>
    </location>
</feature>
<dbReference type="Gene3D" id="3.40.1140.10">
    <property type="match status" value="1"/>
</dbReference>
<feature type="coiled-coil region" evidence="1">
    <location>
        <begin position="774"/>
        <end position="837"/>
    </location>
</feature>
<dbReference type="Pfam" id="PF13555">
    <property type="entry name" value="AAA_29"/>
    <property type="match status" value="1"/>
</dbReference>
<keyword evidence="4" id="KW-1185">Reference proteome</keyword>
<proteinExistence type="predicted"/>
<feature type="region of interest" description="Disordered" evidence="2">
    <location>
        <begin position="1268"/>
        <end position="1295"/>
    </location>
</feature>
<reference evidence="3 4" key="1">
    <citation type="submission" date="2018-06" db="EMBL/GenBank/DDBJ databases">
        <authorList>
            <consortium name="Pathogen Informatics"/>
            <person name="Doyle S."/>
        </authorList>
    </citation>
    <scope>NUCLEOTIDE SEQUENCE [LARGE SCALE GENOMIC DNA]</scope>
    <source>
        <strain evidence="3 4">NCTC13093</strain>
    </source>
</reference>
<protein>
    <submittedName>
        <fullName evidence="3">Uncharacterized protein conserved in bacteria</fullName>
    </submittedName>
</protein>
<dbReference type="EMBL" id="UAPV01000001">
    <property type="protein sequence ID" value="SPT70513.1"/>
    <property type="molecule type" value="Genomic_DNA"/>
</dbReference>